<proteinExistence type="predicted"/>
<dbReference type="GO" id="GO:0006281">
    <property type="term" value="P:DNA repair"/>
    <property type="evidence" value="ECO:0007669"/>
    <property type="project" value="TreeGrafter"/>
</dbReference>
<dbReference type="PANTHER" id="PTHR43434:SF26">
    <property type="entry name" value="PYROPHOSPHATASE PPAX"/>
    <property type="match status" value="1"/>
</dbReference>
<gene>
    <name evidence="1" type="primary">ppaX_16</name>
    <name evidence="1" type="ORF">SDC9_129055</name>
</gene>
<dbReference type="PROSITE" id="PS01228">
    <property type="entry name" value="COF_1"/>
    <property type="match status" value="1"/>
</dbReference>
<accession>A0A645CYK3</accession>
<dbReference type="InterPro" id="IPR023198">
    <property type="entry name" value="PGP-like_dom2"/>
</dbReference>
<dbReference type="InterPro" id="IPR023214">
    <property type="entry name" value="HAD_sf"/>
</dbReference>
<dbReference type="Gene3D" id="1.10.150.240">
    <property type="entry name" value="Putative phosphatase, domain 2"/>
    <property type="match status" value="1"/>
</dbReference>
<dbReference type="EMBL" id="VSSQ01031198">
    <property type="protein sequence ID" value="MPM81997.1"/>
    <property type="molecule type" value="Genomic_DNA"/>
</dbReference>
<dbReference type="PANTHER" id="PTHR43434">
    <property type="entry name" value="PHOSPHOGLYCOLATE PHOSPHATASE"/>
    <property type="match status" value="1"/>
</dbReference>
<reference evidence="1" key="1">
    <citation type="submission" date="2019-08" db="EMBL/GenBank/DDBJ databases">
        <authorList>
            <person name="Kucharzyk K."/>
            <person name="Murdoch R.W."/>
            <person name="Higgins S."/>
            <person name="Loffler F."/>
        </authorList>
    </citation>
    <scope>NUCLEOTIDE SEQUENCE</scope>
</reference>
<protein>
    <submittedName>
        <fullName evidence="1">Pyrophosphatase PpaX</fullName>
        <ecNumber evidence="1">3.6.1.1</ecNumber>
    </submittedName>
</protein>
<dbReference type="SFLD" id="SFLDS00003">
    <property type="entry name" value="Haloacid_Dehalogenase"/>
    <property type="match status" value="1"/>
</dbReference>
<dbReference type="SUPFAM" id="SSF56784">
    <property type="entry name" value="HAD-like"/>
    <property type="match status" value="1"/>
</dbReference>
<sequence length="216" mass="22965">MSPAPRWPVVLFDFDGTLLNTIDGIVASYIYTWQTVSGRQVVRSEILPWIGRTLADVFADEDPANAAELEDVYLSHNAATLANAVRQYDGISELAQELVDAGIRTGVVTSKRRRNVLTGMQLAGLPSEMVLACAMDDTDRHKPDPTPLLTGLAALDAPVEGSLYIGDAIYDLQAAAAAGMDGIGVTWGAGSPAALRAQPHVAVVDTVSQLRDHLIG</sequence>
<dbReference type="Pfam" id="PF13419">
    <property type="entry name" value="HAD_2"/>
    <property type="match status" value="1"/>
</dbReference>
<dbReference type="InterPro" id="IPR041492">
    <property type="entry name" value="HAD_2"/>
</dbReference>
<dbReference type="GO" id="GO:0005829">
    <property type="term" value="C:cytosol"/>
    <property type="evidence" value="ECO:0007669"/>
    <property type="project" value="TreeGrafter"/>
</dbReference>
<evidence type="ECO:0000313" key="1">
    <source>
        <dbReference type="EMBL" id="MPM81997.1"/>
    </source>
</evidence>
<dbReference type="EC" id="3.6.1.1" evidence="1"/>
<dbReference type="SFLD" id="SFLDG01129">
    <property type="entry name" value="C1.5:_HAD__Beta-PGM__Phosphata"/>
    <property type="match status" value="1"/>
</dbReference>
<dbReference type="AlphaFoldDB" id="A0A645CYK3"/>
<name>A0A645CYK3_9ZZZZ</name>
<dbReference type="GO" id="GO:0004427">
    <property type="term" value="F:inorganic diphosphate phosphatase activity"/>
    <property type="evidence" value="ECO:0007669"/>
    <property type="project" value="UniProtKB-EC"/>
</dbReference>
<dbReference type="GO" id="GO:0008967">
    <property type="term" value="F:phosphoglycolate phosphatase activity"/>
    <property type="evidence" value="ECO:0007669"/>
    <property type="project" value="TreeGrafter"/>
</dbReference>
<organism evidence="1">
    <name type="scientific">bioreactor metagenome</name>
    <dbReference type="NCBI Taxonomy" id="1076179"/>
    <lineage>
        <taxon>unclassified sequences</taxon>
        <taxon>metagenomes</taxon>
        <taxon>ecological metagenomes</taxon>
    </lineage>
</organism>
<dbReference type="Gene3D" id="3.40.50.1000">
    <property type="entry name" value="HAD superfamily/HAD-like"/>
    <property type="match status" value="1"/>
</dbReference>
<keyword evidence="1" id="KW-0378">Hydrolase</keyword>
<comment type="caution">
    <text evidence="1">The sequence shown here is derived from an EMBL/GenBank/DDBJ whole genome shotgun (WGS) entry which is preliminary data.</text>
</comment>
<dbReference type="InterPro" id="IPR050155">
    <property type="entry name" value="HAD-like_hydrolase_sf"/>
</dbReference>
<dbReference type="InterPro" id="IPR036412">
    <property type="entry name" value="HAD-like_sf"/>
</dbReference>